<gene>
    <name evidence="2" type="ORF">G6047_11875</name>
</gene>
<dbReference type="Proteomes" id="UP000712080">
    <property type="component" value="Unassembled WGS sequence"/>
</dbReference>
<sequence>MKNTKKTVNSSAHENAEQDQHIPKAEGSPRSGKERNADEEDRRDIKSVRDKHVIEDTDRQFGGKKHLTGD</sequence>
<proteinExistence type="predicted"/>
<comment type="caution">
    <text evidence="2">The sequence shown here is derived from an EMBL/GenBank/DDBJ whole genome shotgun (WGS) entry which is preliminary data.</text>
</comment>
<evidence type="ECO:0000313" key="3">
    <source>
        <dbReference type="Proteomes" id="UP000712080"/>
    </source>
</evidence>
<evidence type="ECO:0000313" key="2">
    <source>
        <dbReference type="EMBL" id="NMH28732.1"/>
    </source>
</evidence>
<reference evidence="2" key="1">
    <citation type="submission" date="2020-02" db="EMBL/GenBank/DDBJ databases">
        <title>Flavobacterium sp. genome.</title>
        <authorList>
            <person name="Jung H.S."/>
            <person name="Baek J.H."/>
            <person name="Jeon C.O."/>
        </authorList>
    </citation>
    <scope>NUCLEOTIDE SEQUENCE</scope>
    <source>
        <strain evidence="2">SE-s28</strain>
    </source>
</reference>
<protein>
    <submittedName>
        <fullName evidence="2">Uncharacterized protein</fullName>
    </submittedName>
</protein>
<dbReference type="RefSeq" id="WP_169527845.1">
    <property type="nucleotide sequence ID" value="NZ_JAAMPU010000107.1"/>
</dbReference>
<dbReference type="EMBL" id="JAAMPU010000107">
    <property type="protein sequence ID" value="NMH28732.1"/>
    <property type="molecule type" value="Genomic_DNA"/>
</dbReference>
<name>A0A972FVE0_9FLAO</name>
<keyword evidence="3" id="KW-1185">Reference proteome</keyword>
<feature type="region of interest" description="Disordered" evidence="1">
    <location>
        <begin position="1"/>
        <end position="70"/>
    </location>
</feature>
<feature type="compositionally biased region" description="Basic and acidic residues" evidence="1">
    <location>
        <begin position="31"/>
        <end position="70"/>
    </location>
</feature>
<dbReference type="AlphaFoldDB" id="A0A972FVE0"/>
<evidence type="ECO:0000256" key="1">
    <source>
        <dbReference type="SAM" id="MobiDB-lite"/>
    </source>
</evidence>
<feature type="compositionally biased region" description="Polar residues" evidence="1">
    <location>
        <begin position="1"/>
        <end position="13"/>
    </location>
</feature>
<organism evidence="2 3">
    <name type="scientific">Flavobacterium silvaticum</name>
    <dbReference type="NCBI Taxonomy" id="1852020"/>
    <lineage>
        <taxon>Bacteria</taxon>
        <taxon>Pseudomonadati</taxon>
        <taxon>Bacteroidota</taxon>
        <taxon>Flavobacteriia</taxon>
        <taxon>Flavobacteriales</taxon>
        <taxon>Flavobacteriaceae</taxon>
        <taxon>Flavobacterium</taxon>
    </lineage>
</organism>
<feature type="compositionally biased region" description="Basic and acidic residues" evidence="1">
    <location>
        <begin position="14"/>
        <end position="24"/>
    </location>
</feature>
<accession>A0A972FVE0</accession>